<dbReference type="Proteomes" id="UP001430700">
    <property type="component" value="Unassembled WGS sequence"/>
</dbReference>
<comment type="caution">
    <text evidence="1">The sequence shown here is derived from an EMBL/GenBank/DDBJ whole genome shotgun (WGS) entry which is preliminary data.</text>
</comment>
<dbReference type="RefSeq" id="WP_229998756.1">
    <property type="nucleotide sequence ID" value="NZ_JAJJMN010000001.1"/>
</dbReference>
<keyword evidence="2" id="KW-1185">Reference proteome</keyword>
<name>A0ABS8LWL6_9FLAO</name>
<accession>A0ABS8LWL6</accession>
<evidence type="ECO:0000313" key="1">
    <source>
        <dbReference type="EMBL" id="MCC9016962.1"/>
    </source>
</evidence>
<proteinExistence type="predicted"/>
<sequence length="197" mass="22010">MGTKTITLDSEKFVNALEKLNDKEVEIKGASIKDALCTYSYALLKGPTKGDTLSRNGAHIVHDDLLMKFDQLDVFFAHLDDAYTGNKNTTPLAELEAEIETEKYHVTGFNISGVEENKSVILSGWKDVDNGIIKFSAPKIKYSSAYLYISELKERIENAVDEVEQYMNGKTAPQEDPNQQVMTFAQEDDAFENGKVV</sequence>
<gene>
    <name evidence="1" type="ORF">LNQ34_04160</name>
</gene>
<dbReference type="EMBL" id="JAJJMN010000001">
    <property type="protein sequence ID" value="MCC9016962.1"/>
    <property type="molecule type" value="Genomic_DNA"/>
</dbReference>
<protein>
    <submittedName>
        <fullName evidence="1">Uncharacterized protein</fullName>
    </submittedName>
</protein>
<evidence type="ECO:0000313" key="2">
    <source>
        <dbReference type="Proteomes" id="UP001430700"/>
    </source>
</evidence>
<organism evidence="1 2">
    <name type="scientific">Flavobacterium lipolyticum</name>
    <dbReference type="NCBI Taxonomy" id="2893754"/>
    <lineage>
        <taxon>Bacteria</taxon>
        <taxon>Pseudomonadati</taxon>
        <taxon>Bacteroidota</taxon>
        <taxon>Flavobacteriia</taxon>
        <taxon>Flavobacteriales</taxon>
        <taxon>Flavobacteriaceae</taxon>
        <taxon>Flavobacterium</taxon>
    </lineage>
</organism>
<reference evidence="1" key="1">
    <citation type="submission" date="2021-11" db="EMBL/GenBank/DDBJ databases">
        <title>Description of novel Flavobacterium species.</title>
        <authorList>
            <person name="Saticioglu I.B."/>
            <person name="Ay H."/>
            <person name="Altun S."/>
            <person name="Duman M."/>
        </authorList>
    </citation>
    <scope>NUCLEOTIDE SEQUENCE</scope>
    <source>
        <strain evidence="1">F-126</strain>
    </source>
</reference>